<keyword evidence="1" id="KW-0704">Schiff base</keyword>
<organism evidence="2 3">
    <name type="scientific">Infirmifilum uzonense</name>
    <dbReference type="NCBI Taxonomy" id="1550241"/>
    <lineage>
        <taxon>Archaea</taxon>
        <taxon>Thermoproteota</taxon>
        <taxon>Thermoprotei</taxon>
        <taxon>Thermofilales</taxon>
        <taxon>Thermofilaceae</taxon>
        <taxon>Infirmifilum</taxon>
    </lineage>
</organism>
<evidence type="ECO:0000313" key="3">
    <source>
        <dbReference type="Proteomes" id="UP000067434"/>
    </source>
</evidence>
<name>A0A0F7CL15_9CREN</name>
<dbReference type="PATRIC" id="fig|1550241.5.peg.862"/>
<keyword evidence="3" id="KW-1185">Reference proteome</keyword>
<dbReference type="STRING" id="1550241.MA03_04045"/>
<dbReference type="HOGENOM" id="CLU_388140_0_0_2"/>
<dbReference type="GeneID" id="25401374"/>
<dbReference type="SUPFAM" id="SSF51569">
    <property type="entry name" value="Aldolase"/>
    <property type="match status" value="1"/>
</dbReference>
<dbReference type="Pfam" id="PF00923">
    <property type="entry name" value="TAL_FSA"/>
    <property type="match status" value="1"/>
</dbReference>
<protein>
    <submittedName>
        <fullName evidence="2">Uncharacterized protein</fullName>
    </submittedName>
</protein>
<dbReference type="GO" id="GO:0005975">
    <property type="term" value="P:carbohydrate metabolic process"/>
    <property type="evidence" value="ECO:0007669"/>
    <property type="project" value="InterPro"/>
</dbReference>
<proteinExistence type="predicted"/>
<dbReference type="KEGG" id="thf:MA03_04045"/>
<evidence type="ECO:0000313" key="2">
    <source>
        <dbReference type="EMBL" id="AKG38621.1"/>
    </source>
</evidence>
<gene>
    <name evidence="2" type="ORF">MA03_04045</name>
</gene>
<reference evidence="2 3" key="1">
    <citation type="journal article" date="2015" name="Stand. Genomic Sci.">
        <title>Complete genome sequence of and proposal of Thermofilum uzonense sp. nov. a novel hyperthermophilic crenarchaeon and emended description of the genus Thermofilum.</title>
        <authorList>
            <person name="Toshchakov S.V."/>
            <person name="Korzhenkov A.A."/>
            <person name="Samarov N.I."/>
            <person name="Mazunin I.O."/>
            <person name="Mozhey O.I."/>
            <person name="Shmyr I.S."/>
            <person name="Derbikova K.S."/>
            <person name="Taranov E.A."/>
            <person name="Dominova I.N."/>
            <person name="Bonch-Osmolovskaya E.A."/>
            <person name="Patrushev M.V."/>
            <person name="Podosokorskaya O.A."/>
            <person name="Kublanov I.V."/>
        </authorList>
    </citation>
    <scope>NUCLEOTIDE SEQUENCE [LARGE SCALE GENOMIC DNA]</scope>
    <source>
        <strain evidence="2 3">1807-2</strain>
    </source>
</reference>
<accession>A0A0F7CL15</accession>
<dbReference type="InterPro" id="IPR013785">
    <property type="entry name" value="Aldolase_TIM"/>
</dbReference>
<sequence length="711" mass="80785">MDTNIYDYRSAFRREELPETPPVSDQVSLAVYVALRGYPDLGADNLLNPRLATLYSRVIGEVNRVVHLSMLSAFEKGNFLESLRLYYLLGELALNTIGMEMRWAGIPPGERSKSLEFILGEIASLEELEKKSFGNTRVAAESVNGYLDDMRKVMSSNPKAKSMLAWMADEVSRHIDPDHPLSSFIIAMRSLIDGNAYYRMTLNGLCRFGNDYALGLRWLRRLGFVQVSTNPVLAAEAYKDDPRLWERYEEYLSKHPELLERPEERADDLAMTATLLALIPNMEVFRPVAFLLGFKDGMVSYQLNPNFAESVEDSIRDALKIYSLAAQYFKLYDAYLLWGWPDGMTRGRPNIVFKVAGSGAASLEITRILESLGIGTNNTVTFSVSQEVSLILEKIRGRSEAAKRGVRLTKVYMTNMGGRLEAHLREVKAAELIRTALRFYEDPEGSLLELARSLGVPVLEKGGTWRGPSGWGYDIVARTLDEKVELVSSQAYLRTLLNDALIDFLARVGVCGASRDEVRECLEAWERALSLSGTFVAQRVWYLFFDEENRRLWLSYIMRKYGLSAEQAEEVLDGIDVLPASKRRPEDTYYTLSARNMTNTEFPNHQLNVHLEYQKKSLRLEDLAEAVRVNWGPESLDLLLKMPEFRKAYEVTREIKAVLLEVGVKGAGELGEEGLRVDEWKSFGPREKTMRGFTEAYNKFREECLKRAKNV</sequence>
<dbReference type="RefSeq" id="WP_052884049.1">
    <property type="nucleotide sequence ID" value="NZ_CP009961.1"/>
</dbReference>
<dbReference type="Proteomes" id="UP000067434">
    <property type="component" value="Chromosome"/>
</dbReference>
<dbReference type="InterPro" id="IPR001585">
    <property type="entry name" value="TAL/FSA"/>
</dbReference>
<evidence type="ECO:0000256" key="1">
    <source>
        <dbReference type="ARBA" id="ARBA00023270"/>
    </source>
</evidence>
<dbReference type="Gene3D" id="3.20.20.70">
    <property type="entry name" value="Aldolase class I"/>
    <property type="match status" value="1"/>
</dbReference>
<dbReference type="EMBL" id="CP009961">
    <property type="protein sequence ID" value="AKG38621.1"/>
    <property type="molecule type" value="Genomic_DNA"/>
</dbReference>
<dbReference type="AlphaFoldDB" id="A0A0F7CL15"/>
<dbReference type="OrthoDB" id="31244at2157"/>